<dbReference type="SUPFAM" id="SSF55174">
    <property type="entry name" value="Alpha-L RNA-binding motif"/>
    <property type="match status" value="1"/>
</dbReference>
<gene>
    <name evidence="2" type="ORF">A5810_001752</name>
</gene>
<dbReference type="Pfam" id="PF13275">
    <property type="entry name" value="S4_2"/>
    <property type="match status" value="1"/>
</dbReference>
<dbReference type="InterPro" id="IPR014330">
    <property type="entry name" value="RNA-bd_S4-rel_YaaA"/>
</dbReference>
<dbReference type="EMBL" id="NGKW01000003">
    <property type="protein sequence ID" value="OTN93876.1"/>
    <property type="molecule type" value="Genomic_DNA"/>
</dbReference>
<dbReference type="AlphaFoldDB" id="A0A133N1G0"/>
<reference evidence="2 3" key="1">
    <citation type="submission" date="2017-05" db="EMBL/GenBank/DDBJ databases">
        <title>The Genome Sequence of Enterococcus faecium 7H8_DIV0219.</title>
        <authorList>
            <consortium name="The Broad Institute Genomics Platform"/>
            <consortium name="The Broad Institute Genomic Center for Infectious Diseases"/>
            <person name="Earl A."/>
            <person name="Manson A."/>
            <person name="Schwartman J."/>
            <person name="Gilmore M."/>
            <person name="Abouelleil A."/>
            <person name="Cao P."/>
            <person name="Chapman S."/>
            <person name="Cusick C."/>
            <person name="Shea T."/>
            <person name="Young S."/>
            <person name="Neafsey D."/>
            <person name="Nusbaum C."/>
            <person name="Birren B."/>
        </authorList>
    </citation>
    <scope>NUCLEOTIDE SEQUENCE [LARGE SCALE GENOMIC DNA]</scope>
    <source>
        <strain evidence="2 3">7H8_DIV0219</strain>
    </source>
</reference>
<sequence>MFYCGKKGIIEYTFNNENEGWTLKQQVILNTEFMTLGQMLKEATVIGSGGQAKWYLAENTVLVDGEPENRRGRKLYPGMMVEVPEVGTFFMVKKGNDDNEAE</sequence>
<evidence type="ECO:0000313" key="3">
    <source>
        <dbReference type="Proteomes" id="UP000194885"/>
    </source>
</evidence>
<organism evidence="2 3">
    <name type="scientific">Enterococcus faecium</name>
    <name type="common">Streptococcus faecium</name>
    <dbReference type="NCBI Taxonomy" id="1352"/>
    <lineage>
        <taxon>Bacteria</taxon>
        <taxon>Bacillati</taxon>
        <taxon>Bacillota</taxon>
        <taxon>Bacilli</taxon>
        <taxon>Lactobacillales</taxon>
        <taxon>Enterococcaceae</taxon>
        <taxon>Enterococcus</taxon>
    </lineage>
</organism>
<name>A0A133N1G0_ENTFC</name>
<protein>
    <submittedName>
        <fullName evidence="2">S4 domain-containing protein YaaA</fullName>
    </submittedName>
</protein>
<accession>A0A133N1G0</accession>
<evidence type="ECO:0000256" key="1">
    <source>
        <dbReference type="PROSITE-ProRule" id="PRU00182"/>
    </source>
</evidence>
<dbReference type="InterPro" id="IPR036986">
    <property type="entry name" value="S4_RNA-bd_sf"/>
</dbReference>
<evidence type="ECO:0000313" key="2">
    <source>
        <dbReference type="EMBL" id="OTN93876.1"/>
    </source>
</evidence>
<comment type="caution">
    <text evidence="2">The sequence shown here is derived from an EMBL/GenBank/DDBJ whole genome shotgun (WGS) entry which is preliminary data.</text>
</comment>
<dbReference type="Gene3D" id="3.10.290.10">
    <property type="entry name" value="RNA-binding S4 domain"/>
    <property type="match status" value="1"/>
</dbReference>
<dbReference type="GO" id="GO:0003723">
    <property type="term" value="F:RNA binding"/>
    <property type="evidence" value="ECO:0007669"/>
    <property type="project" value="UniProtKB-KW"/>
</dbReference>
<dbReference type="Proteomes" id="UP000194885">
    <property type="component" value="Unassembled WGS sequence"/>
</dbReference>
<dbReference type="PROSITE" id="PS50889">
    <property type="entry name" value="S4"/>
    <property type="match status" value="1"/>
</dbReference>
<keyword evidence="1" id="KW-0694">RNA-binding</keyword>
<dbReference type="NCBIfam" id="TIGR02988">
    <property type="entry name" value="YaaA_near_RecF"/>
    <property type="match status" value="1"/>
</dbReference>
<proteinExistence type="predicted"/>